<name>A0A4C1TVV0_EUMVA</name>
<evidence type="ECO:0000313" key="2">
    <source>
        <dbReference type="EMBL" id="GBP18173.1"/>
    </source>
</evidence>
<dbReference type="EMBL" id="BGZK01000094">
    <property type="protein sequence ID" value="GBP18173.1"/>
    <property type="molecule type" value="Genomic_DNA"/>
</dbReference>
<evidence type="ECO:0000256" key="1">
    <source>
        <dbReference type="SAM" id="MobiDB-lite"/>
    </source>
</evidence>
<feature type="compositionally biased region" description="Basic and acidic residues" evidence="1">
    <location>
        <begin position="40"/>
        <end position="49"/>
    </location>
</feature>
<feature type="compositionally biased region" description="Polar residues" evidence="1">
    <location>
        <begin position="60"/>
        <end position="80"/>
    </location>
</feature>
<accession>A0A4C1TVV0</accession>
<comment type="caution">
    <text evidence="2">The sequence shown here is derived from an EMBL/GenBank/DDBJ whole genome shotgun (WGS) entry which is preliminary data.</text>
</comment>
<keyword evidence="3" id="KW-1185">Reference proteome</keyword>
<sequence>MHSFYGTPATSFVYVTWHSAGRRRGGRGRPACGVAGRAALRREIGDGRAARRHRRASPENDISSGRRATQPNSGVFARSLTSGRRATSGLFISEAQHLHFRLIYLLFRDPLPPPGPARAPPVPPHASDE</sequence>
<dbReference type="Proteomes" id="UP000299102">
    <property type="component" value="Unassembled WGS sequence"/>
</dbReference>
<organism evidence="2 3">
    <name type="scientific">Eumeta variegata</name>
    <name type="common">Bagworm moth</name>
    <name type="synonym">Eumeta japonica</name>
    <dbReference type="NCBI Taxonomy" id="151549"/>
    <lineage>
        <taxon>Eukaryota</taxon>
        <taxon>Metazoa</taxon>
        <taxon>Ecdysozoa</taxon>
        <taxon>Arthropoda</taxon>
        <taxon>Hexapoda</taxon>
        <taxon>Insecta</taxon>
        <taxon>Pterygota</taxon>
        <taxon>Neoptera</taxon>
        <taxon>Endopterygota</taxon>
        <taxon>Lepidoptera</taxon>
        <taxon>Glossata</taxon>
        <taxon>Ditrysia</taxon>
        <taxon>Tineoidea</taxon>
        <taxon>Psychidae</taxon>
        <taxon>Oiketicinae</taxon>
        <taxon>Eumeta</taxon>
    </lineage>
</organism>
<feature type="region of interest" description="Disordered" evidence="1">
    <location>
        <begin position="40"/>
        <end position="80"/>
    </location>
</feature>
<evidence type="ECO:0000313" key="3">
    <source>
        <dbReference type="Proteomes" id="UP000299102"/>
    </source>
</evidence>
<gene>
    <name evidence="2" type="ORF">EVAR_9015_1</name>
</gene>
<protein>
    <submittedName>
        <fullName evidence="2">Uncharacterized protein</fullName>
    </submittedName>
</protein>
<reference evidence="2 3" key="1">
    <citation type="journal article" date="2019" name="Commun. Biol.">
        <title>The bagworm genome reveals a unique fibroin gene that provides high tensile strength.</title>
        <authorList>
            <person name="Kono N."/>
            <person name="Nakamura H."/>
            <person name="Ohtoshi R."/>
            <person name="Tomita M."/>
            <person name="Numata K."/>
            <person name="Arakawa K."/>
        </authorList>
    </citation>
    <scope>NUCLEOTIDE SEQUENCE [LARGE SCALE GENOMIC DNA]</scope>
</reference>
<dbReference type="AlphaFoldDB" id="A0A4C1TVV0"/>
<proteinExistence type="predicted"/>